<evidence type="ECO:0000313" key="2">
    <source>
        <dbReference type="Proteomes" id="UP001445335"/>
    </source>
</evidence>
<gene>
    <name evidence="1" type="ORF">WJX81_000214</name>
</gene>
<accession>A0AAW1SK53</accession>
<name>A0AAW1SK53_9CHLO</name>
<dbReference type="EMBL" id="JALJOU010000001">
    <property type="protein sequence ID" value="KAK9846259.1"/>
    <property type="molecule type" value="Genomic_DNA"/>
</dbReference>
<protein>
    <submittedName>
        <fullName evidence="1">Uncharacterized protein</fullName>
    </submittedName>
</protein>
<comment type="caution">
    <text evidence="1">The sequence shown here is derived from an EMBL/GenBank/DDBJ whole genome shotgun (WGS) entry which is preliminary data.</text>
</comment>
<reference evidence="1 2" key="1">
    <citation type="journal article" date="2024" name="Nat. Commun.">
        <title>Phylogenomics reveals the evolutionary origins of lichenization in chlorophyte algae.</title>
        <authorList>
            <person name="Puginier C."/>
            <person name="Libourel C."/>
            <person name="Otte J."/>
            <person name="Skaloud P."/>
            <person name="Haon M."/>
            <person name="Grisel S."/>
            <person name="Petersen M."/>
            <person name="Berrin J.G."/>
            <person name="Delaux P.M."/>
            <person name="Dal Grande F."/>
            <person name="Keller J."/>
        </authorList>
    </citation>
    <scope>NUCLEOTIDE SEQUENCE [LARGE SCALE GENOMIC DNA]</scope>
    <source>
        <strain evidence="1 2">SAG 245.80</strain>
    </source>
</reference>
<organism evidence="1 2">
    <name type="scientific">Elliptochloris bilobata</name>
    <dbReference type="NCBI Taxonomy" id="381761"/>
    <lineage>
        <taxon>Eukaryota</taxon>
        <taxon>Viridiplantae</taxon>
        <taxon>Chlorophyta</taxon>
        <taxon>core chlorophytes</taxon>
        <taxon>Trebouxiophyceae</taxon>
        <taxon>Trebouxiophyceae incertae sedis</taxon>
        <taxon>Elliptochloris clade</taxon>
        <taxon>Elliptochloris</taxon>
    </lineage>
</organism>
<proteinExistence type="predicted"/>
<dbReference type="Proteomes" id="UP001445335">
    <property type="component" value="Unassembled WGS sequence"/>
</dbReference>
<dbReference type="AlphaFoldDB" id="A0AAW1SK53"/>
<keyword evidence="2" id="KW-1185">Reference proteome</keyword>
<evidence type="ECO:0000313" key="1">
    <source>
        <dbReference type="EMBL" id="KAK9846259.1"/>
    </source>
</evidence>
<sequence length="254" mass="28353">MMGDSLTRQLYEGLLQLLREDLATGVLRDDLPPEHRAFCTCNEFSRNCRVFTEAWPPTLKWVDGAPLVSRPVAPCPSAPHFTMQFFHIYVDWNLEPASADNMALMRGAACARPNSIVFNGGAPPHEEREAWADTRFKMNSEHAIRHLIQPMRNFTVHCGVPPPNLIWAPMHWSNISMIPEKWRERQRPADILRYNVATVTAARAAGLAIFDTYNLTTGVPTLDGVHLPPPITQIKVHALLSRLDAQSAQSGAGA</sequence>